<dbReference type="NCBIfam" id="TIGR01407">
    <property type="entry name" value="dinG_rel"/>
    <property type="match status" value="1"/>
</dbReference>
<evidence type="ECO:0000313" key="14">
    <source>
        <dbReference type="EMBL" id="RLY04176.1"/>
    </source>
</evidence>
<dbReference type="AlphaFoldDB" id="A0A3L9DRU6"/>
<dbReference type="GO" id="GO:0016818">
    <property type="term" value="F:hydrolase activity, acting on acid anhydrides, in phosphorus-containing anhydrides"/>
    <property type="evidence" value="ECO:0007669"/>
    <property type="project" value="InterPro"/>
</dbReference>
<dbReference type="InterPro" id="IPR006555">
    <property type="entry name" value="ATP-dep_Helicase_C"/>
</dbReference>
<keyword evidence="14" id="KW-0347">Helicase</keyword>
<gene>
    <name evidence="10 11" type="primary">dinG</name>
    <name evidence="14" type="ORF">EAF07_03655</name>
</gene>
<dbReference type="GO" id="GO:0003677">
    <property type="term" value="F:DNA binding"/>
    <property type="evidence" value="ECO:0007669"/>
    <property type="project" value="InterPro"/>
</dbReference>
<dbReference type="RefSeq" id="WP_121834933.1">
    <property type="nucleotide sequence ID" value="NZ_CP163513.1"/>
</dbReference>
<dbReference type="PANTHER" id="PTHR30231:SF41">
    <property type="entry name" value="DNA POLYMERASE III SUBUNIT EPSILON"/>
    <property type="match status" value="1"/>
</dbReference>
<feature type="domain" description="Helicase ATP-binding" evidence="12">
    <location>
        <begin position="237"/>
        <end position="503"/>
    </location>
</feature>
<dbReference type="GO" id="GO:0003887">
    <property type="term" value="F:DNA-directed DNA polymerase activity"/>
    <property type="evidence" value="ECO:0007669"/>
    <property type="project" value="UniProtKB-KW"/>
</dbReference>
<keyword evidence="3" id="KW-0235">DNA replication</keyword>
<keyword evidence="1" id="KW-0808">Transferase</keyword>
<dbReference type="PROSITE" id="PS51194">
    <property type="entry name" value="HELICASE_CTER"/>
    <property type="match status" value="1"/>
</dbReference>
<evidence type="ECO:0000256" key="8">
    <source>
        <dbReference type="ARBA" id="ARBA00022840"/>
    </source>
</evidence>
<dbReference type="GO" id="GO:0005524">
    <property type="term" value="F:ATP binding"/>
    <property type="evidence" value="ECO:0007669"/>
    <property type="project" value="UniProtKB-UniRule"/>
</dbReference>
<dbReference type="InterPro" id="IPR006310">
    <property type="entry name" value="DinG"/>
</dbReference>
<evidence type="ECO:0000256" key="6">
    <source>
        <dbReference type="ARBA" id="ARBA00022801"/>
    </source>
</evidence>
<dbReference type="FunFam" id="3.30.420.10:FF:000045">
    <property type="entry name" value="3'-5' exonuclease DinG"/>
    <property type="match status" value="1"/>
</dbReference>
<evidence type="ECO:0000256" key="5">
    <source>
        <dbReference type="ARBA" id="ARBA00022741"/>
    </source>
</evidence>
<evidence type="ECO:0000256" key="10">
    <source>
        <dbReference type="HAMAP-Rule" id="MF_02206"/>
    </source>
</evidence>
<protein>
    <recommendedName>
        <fullName evidence="10 11">3'-5' exonuclease DinG</fullName>
        <ecNumber evidence="10 11">3.1.-.-</ecNumber>
    </recommendedName>
</protein>
<evidence type="ECO:0000256" key="4">
    <source>
        <dbReference type="ARBA" id="ARBA00022722"/>
    </source>
</evidence>
<comment type="function">
    <text evidence="10 11">3'-5' exonuclease.</text>
</comment>
<accession>A0A3L9DRU6</accession>
<dbReference type="InterPro" id="IPR014013">
    <property type="entry name" value="Helic_SF1/SF2_ATP-bd_DinG/Rad3"/>
</dbReference>
<evidence type="ECO:0000259" key="12">
    <source>
        <dbReference type="PROSITE" id="PS51193"/>
    </source>
</evidence>
<dbReference type="InterPro" id="IPR011545">
    <property type="entry name" value="DEAD/DEAH_box_helicase_dom"/>
</dbReference>
<keyword evidence="6 10" id="KW-0378">Hydrolase</keyword>
<evidence type="ECO:0000256" key="11">
    <source>
        <dbReference type="RuleBase" id="RU364106"/>
    </source>
</evidence>
<dbReference type="InterPro" id="IPR012337">
    <property type="entry name" value="RNaseH-like_sf"/>
</dbReference>
<dbReference type="InterPro" id="IPR001650">
    <property type="entry name" value="Helicase_C-like"/>
</dbReference>
<dbReference type="EMBL" id="RCVM01000004">
    <property type="protein sequence ID" value="RLY04176.1"/>
    <property type="molecule type" value="Genomic_DNA"/>
</dbReference>
<dbReference type="InterPro" id="IPR013520">
    <property type="entry name" value="Ribonucl_H"/>
</dbReference>
<keyword evidence="7 10" id="KW-0269">Exonuclease</keyword>
<dbReference type="NCBIfam" id="NF005569">
    <property type="entry name" value="PRK07246.1"/>
    <property type="match status" value="1"/>
</dbReference>
<evidence type="ECO:0000256" key="7">
    <source>
        <dbReference type="ARBA" id="ARBA00022839"/>
    </source>
</evidence>
<feature type="domain" description="Helicase C-terminal" evidence="13">
    <location>
        <begin position="627"/>
        <end position="815"/>
    </location>
</feature>
<reference evidence="14 15" key="1">
    <citation type="submission" date="2018-10" db="EMBL/GenBank/DDBJ databases">
        <title>Streptococcus hillyeri sp. nov., isolated from equine tracheal sample.</title>
        <authorList>
            <person name="Macfadyen A.C."/>
            <person name="Waller A."/>
            <person name="Paterson G.K."/>
        </authorList>
    </citation>
    <scope>NUCLEOTIDE SEQUENCE [LARGE SCALE GENOMIC DNA]</scope>
    <source>
        <strain evidence="14 15">28462</strain>
    </source>
</reference>
<name>A0A3L9DRU6_9STRE</name>
<organism evidence="14 15">
    <name type="scientific">Streptococcus hillyeri</name>
    <dbReference type="NCBI Taxonomy" id="2282420"/>
    <lineage>
        <taxon>Bacteria</taxon>
        <taxon>Bacillati</taxon>
        <taxon>Bacillota</taxon>
        <taxon>Bacilli</taxon>
        <taxon>Lactobacillales</taxon>
        <taxon>Streptococcaceae</taxon>
        <taxon>Streptococcus</taxon>
    </lineage>
</organism>
<dbReference type="EC" id="3.1.-.-" evidence="10 11"/>
<dbReference type="SUPFAM" id="SSF53098">
    <property type="entry name" value="Ribonuclease H-like"/>
    <property type="match status" value="1"/>
</dbReference>
<dbReference type="Gene3D" id="3.30.420.10">
    <property type="entry name" value="Ribonuclease H-like superfamily/Ribonuclease H"/>
    <property type="match status" value="1"/>
</dbReference>
<proteinExistence type="inferred from homology"/>
<dbReference type="Pfam" id="PF13307">
    <property type="entry name" value="Helicase_C_2"/>
    <property type="match status" value="1"/>
</dbReference>
<dbReference type="GO" id="GO:0005829">
    <property type="term" value="C:cytosol"/>
    <property type="evidence" value="ECO:0007669"/>
    <property type="project" value="TreeGrafter"/>
</dbReference>
<comment type="caution">
    <text evidence="14">The sequence shown here is derived from an EMBL/GenBank/DDBJ whole genome shotgun (WGS) entry which is preliminary data.</text>
</comment>
<keyword evidence="9" id="KW-0239">DNA-directed DNA polymerase</keyword>
<dbReference type="InterPro" id="IPR027417">
    <property type="entry name" value="P-loop_NTPase"/>
</dbReference>
<feature type="short sequence motif" description="DEAH box" evidence="10">
    <location>
        <begin position="444"/>
        <end position="447"/>
    </location>
</feature>
<dbReference type="InterPro" id="IPR036397">
    <property type="entry name" value="RNaseH_sf"/>
</dbReference>
<keyword evidence="4 10" id="KW-0540">Nuclease</keyword>
<keyword evidence="5 10" id="KW-0547">Nucleotide-binding</keyword>
<evidence type="ECO:0000256" key="9">
    <source>
        <dbReference type="ARBA" id="ARBA00022932"/>
    </source>
</evidence>
<evidence type="ECO:0000256" key="2">
    <source>
        <dbReference type="ARBA" id="ARBA00022695"/>
    </source>
</evidence>
<dbReference type="Pfam" id="PF00929">
    <property type="entry name" value="RNase_T"/>
    <property type="match status" value="1"/>
</dbReference>
<dbReference type="SUPFAM" id="SSF52540">
    <property type="entry name" value="P-loop containing nucleoside triphosphate hydrolases"/>
    <property type="match status" value="1"/>
</dbReference>
<sequence>MKQMDKTRYAIVDLEATSASSLAKIIQVGIVILEDGKVVETFESDINPHEALSEHIISLTGLTDERLAKAPDFSQVAKTIFELIDGAIFVAHNVKFDANLLAEELFMEGYELRSPLVDTVELSQIFFPTFERYTLENLSQVLDLQLTDAHTAIADARATAELLLRLKEKIRSLPLMTLEKILEFSDDLLFETRLIIDEIYREKSGESLGENWIEVGGLVLKQPANLPAQRHFSKDFEMNLGLLGLDQRPQQQLFSEKIAERLTESKPAFIEAGTGIGKNYGYLLPLLANPEIRQIVVTVPTKALQDQMMSGDIKRLEEVFNVSTQSLKSPKNYISLDKFWDSLATEDDNRLINRYKMQLLVWLCETETGDMDEIGQKQRFEAYFKQIQHDGELSRKSFFTDVDFWERHYRASKTSRLLVTNHAYFLTRVQDDKDFVAGKTLIIDEAQKFFLNLEAFSHRKCEIKQILTEIEQVLGTVQNTLHKRLLEGIQFELSHLTQQFSDLGQLDEESLEQLKIYLKELDLPILLELRQVLSRDVQQVWIEEDVFADYRRLFLKSASLVFMSLPDFLPETQKTYFISATLQIGHQVTLANLLGYEDYTLDRLPKPFETGQHIFVDDSMPTVTEVSTRRYLFEMAERIRELLHLERPILVLFTSNKTMLALSQILDEWEISYLCQHKNGLASNLKKRFDRGENQLLLGSGAFWEGIDFAQSDQMITVISRLPFDNPQSLFSRKIETYLRQEGKEPFDDYHLPVTILRLKQALGRTIRREQQQSAVLILDKRLVTKSYGRDIQESLSEQSELQIQNFPKILTEIGYFFNKV</sequence>
<dbReference type="GO" id="GO:0045004">
    <property type="term" value="P:DNA replication proofreading"/>
    <property type="evidence" value="ECO:0007669"/>
    <property type="project" value="TreeGrafter"/>
</dbReference>
<dbReference type="PANTHER" id="PTHR30231">
    <property type="entry name" value="DNA POLYMERASE III SUBUNIT EPSILON"/>
    <property type="match status" value="1"/>
</dbReference>
<comment type="caution">
    <text evidence="10">Lacks conserved residue(s) required for the propagation of feature annotation.</text>
</comment>
<dbReference type="NCBIfam" id="TIGR00573">
    <property type="entry name" value="dnaq"/>
    <property type="match status" value="1"/>
</dbReference>
<comment type="similarity">
    <text evidence="10 11">Belongs to the helicase family. DinG subfamily. Type 2 sub-subfamily.</text>
</comment>
<keyword evidence="8 10" id="KW-0067">ATP-binding</keyword>
<dbReference type="SMART" id="SM00479">
    <property type="entry name" value="EXOIII"/>
    <property type="match status" value="1"/>
</dbReference>
<dbReference type="PROSITE" id="PS51193">
    <property type="entry name" value="HELICASE_ATP_BIND_2"/>
    <property type="match status" value="1"/>
</dbReference>
<dbReference type="Gene3D" id="3.40.50.300">
    <property type="entry name" value="P-loop containing nucleotide triphosphate hydrolases"/>
    <property type="match status" value="2"/>
</dbReference>
<dbReference type="GO" id="GO:0004386">
    <property type="term" value="F:helicase activity"/>
    <property type="evidence" value="ECO:0007669"/>
    <property type="project" value="UniProtKB-KW"/>
</dbReference>
<keyword evidence="2" id="KW-0548">Nucleotidyltransferase</keyword>
<evidence type="ECO:0000256" key="1">
    <source>
        <dbReference type="ARBA" id="ARBA00022679"/>
    </source>
</evidence>
<dbReference type="HAMAP" id="MF_02206">
    <property type="entry name" value="DinG_exonucl"/>
    <property type="match status" value="1"/>
</dbReference>
<dbReference type="Proteomes" id="UP000279194">
    <property type="component" value="Unassembled WGS sequence"/>
</dbReference>
<evidence type="ECO:0000256" key="3">
    <source>
        <dbReference type="ARBA" id="ARBA00022705"/>
    </source>
</evidence>
<evidence type="ECO:0000259" key="13">
    <source>
        <dbReference type="PROSITE" id="PS51194"/>
    </source>
</evidence>
<dbReference type="CDD" id="cd06127">
    <property type="entry name" value="DEDDh"/>
    <property type="match status" value="1"/>
</dbReference>
<dbReference type="Pfam" id="PF00270">
    <property type="entry name" value="DEAD"/>
    <property type="match status" value="1"/>
</dbReference>
<keyword evidence="15" id="KW-1185">Reference proteome</keyword>
<dbReference type="OrthoDB" id="9803913at2"/>
<evidence type="ECO:0000313" key="15">
    <source>
        <dbReference type="Proteomes" id="UP000279194"/>
    </source>
</evidence>
<dbReference type="SMART" id="SM00491">
    <property type="entry name" value="HELICc2"/>
    <property type="match status" value="1"/>
</dbReference>
<dbReference type="InterPro" id="IPR006054">
    <property type="entry name" value="DnaQ"/>
</dbReference>
<dbReference type="GO" id="GO:0008408">
    <property type="term" value="F:3'-5' exonuclease activity"/>
    <property type="evidence" value="ECO:0007669"/>
    <property type="project" value="UniProtKB-UniRule"/>
</dbReference>